<feature type="region of interest" description="Disordered" evidence="1">
    <location>
        <begin position="1"/>
        <end position="24"/>
    </location>
</feature>
<protein>
    <recommendedName>
        <fullName evidence="2">AB hydrolase-1 domain-containing protein</fullName>
    </recommendedName>
</protein>
<gene>
    <name evidence="3" type="ORF">CAL12_13470</name>
</gene>
<name>A0A1W6YV75_9BORD</name>
<evidence type="ECO:0000313" key="4">
    <source>
        <dbReference type="Proteomes" id="UP000194151"/>
    </source>
</evidence>
<dbReference type="STRING" id="1416806.CAL12_13470"/>
<dbReference type="CDD" id="cd12807">
    <property type="entry name" value="Esterase_713"/>
    <property type="match status" value="1"/>
</dbReference>
<dbReference type="InterPro" id="IPR050228">
    <property type="entry name" value="Carboxylesterase_BioH"/>
</dbReference>
<reference evidence="3 4" key="1">
    <citation type="submission" date="2017-05" db="EMBL/GenBank/DDBJ databases">
        <title>Complete and WGS of Bordetella genogroups.</title>
        <authorList>
            <person name="Spilker T."/>
            <person name="LiPuma J."/>
        </authorList>
    </citation>
    <scope>NUCLEOTIDE SEQUENCE [LARGE SCALE GENOMIC DNA]</scope>
    <source>
        <strain evidence="3 4">AU19157</strain>
    </source>
</reference>
<dbReference type="Gene3D" id="3.40.50.1820">
    <property type="entry name" value="alpha/beta hydrolase"/>
    <property type="match status" value="2"/>
</dbReference>
<feature type="domain" description="AB hydrolase-1" evidence="2">
    <location>
        <begin position="395"/>
        <end position="618"/>
    </location>
</feature>
<evidence type="ECO:0000256" key="1">
    <source>
        <dbReference type="SAM" id="MobiDB-lite"/>
    </source>
</evidence>
<sequence>MAAPDAAPSVAPSAAPSVAPSAAPAVKPPLVLEDEGSFFVGGREQASETLSLTQKYDPRGTVTVDQMYVQYQVPVNAKPYSITLIHGCCLTGKTWETTPDGRMGWNQYFVRKGYATYTIDQAGRGRSATDISGINAVHLGKAAPDSLPAVFAAGHEAAWTIFRFGPKYPEAYADTQFPVQAQAELWQQMVPDWLTALPTPNPTVADLSKLAIKLKGTVLMSHSQSGIYPFQTAALNKEGVAGIVAVEPGECPKVEEARALVGIPILVVFGDHVQQSSRWAPRFKACQDFIAAFKSAGGTGEFMSLPAMGIHGNSHMMMQDRNNLQVADLILGWIDRNVEGAGRAASVAAASTTLADAAYGTAGGSKAGAARHHVLVQAAPDVRIDVIEEGAGRPLVLLPSRGRGAEDFDDVARRLADDGYRVLRPQPRGIGQSTGPMDNITLHDLANDIAAVIGDRAREPVVIVGHAFGNWVARTTSVDHPELVRGVVILAAAAKQYPPGLSEHVDRSGDLSLPDAERLKSLQYAFFAPGHDASVWLTGWYPRVNESERLAGKATRQSDWWSGGSAPMLDLQAGDDPFKPAATRNEVKDEFGDRVTMVVIPGAGHALVPENPDAVVAAIARWEKTLPSPQ</sequence>
<evidence type="ECO:0000313" key="3">
    <source>
        <dbReference type="EMBL" id="ARP84523.1"/>
    </source>
</evidence>
<accession>A0A1W6YV75</accession>
<dbReference type="EMBL" id="CP021108">
    <property type="protein sequence ID" value="ARP84523.1"/>
    <property type="molecule type" value="Genomic_DNA"/>
</dbReference>
<dbReference type="SUPFAM" id="SSF53474">
    <property type="entry name" value="alpha/beta-Hydrolases"/>
    <property type="match status" value="2"/>
</dbReference>
<organism evidence="3 4">
    <name type="scientific">Bordetella genomosp. 8</name>
    <dbReference type="NCBI Taxonomy" id="1416806"/>
    <lineage>
        <taxon>Bacteria</taxon>
        <taxon>Pseudomonadati</taxon>
        <taxon>Pseudomonadota</taxon>
        <taxon>Betaproteobacteria</taxon>
        <taxon>Burkholderiales</taxon>
        <taxon>Alcaligenaceae</taxon>
        <taxon>Bordetella</taxon>
    </lineage>
</organism>
<dbReference type="Pfam" id="PF12697">
    <property type="entry name" value="Abhydrolase_6"/>
    <property type="match status" value="1"/>
</dbReference>
<dbReference type="PANTHER" id="PTHR43194">
    <property type="entry name" value="HYDROLASE ALPHA/BETA FOLD FAMILY"/>
    <property type="match status" value="1"/>
</dbReference>
<dbReference type="AlphaFoldDB" id="A0A1W6YV75"/>
<dbReference type="InterPro" id="IPR000073">
    <property type="entry name" value="AB_hydrolase_1"/>
</dbReference>
<dbReference type="InterPro" id="IPR029058">
    <property type="entry name" value="AB_hydrolase_fold"/>
</dbReference>
<dbReference type="PANTHER" id="PTHR43194:SF2">
    <property type="entry name" value="PEROXISOMAL MEMBRANE PROTEIN LPX1"/>
    <property type="match status" value="1"/>
</dbReference>
<dbReference type="KEGG" id="bgv:CAL12_13470"/>
<evidence type="ECO:0000259" key="2">
    <source>
        <dbReference type="Pfam" id="PF12697"/>
    </source>
</evidence>
<dbReference type="Proteomes" id="UP000194151">
    <property type="component" value="Chromosome"/>
</dbReference>
<proteinExistence type="predicted"/>
<keyword evidence="4" id="KW-1185">Reference proteome</keyword>